<dbReference type="InterPro" id="IPR045863">
    <property type="entry name" value="CorA_TM1_TM2"/>
</dbReference>
<dbReference type="EMBL" id="CAJRGZ010000015">
    <property type="protein sequence ID" value="CAG5144226.1"/>
    <property type="molecule type" value="Genomic_DNA"/>
</dbReference>
<dbReference type="Pfam" id="PF01544">
    <property type="entry name" value="CorA"/>
    <property type="match status" value="1"/>
</dbReference>
<keyword evidence="4 6" id="KW-0472">Membrane</keyword>
<dbReference type="OrthoDB" id="3792198at2759"/>
<feature type="compositionally biased region" description="Acidic residues" evidence="5">
    <location>
        <begin position="1"/>
        <end position="11"/>
    </location>
</feature>
<comment type="caution">
    <text evidence="7">The sequence shown here is derived from an EMBL/GenBank/DDBJ whole genome shotgun (WGS) entry which is preliminary data.</text>
</comment>
<gene>
    <name evidence="7" type="ORF">ALTATR162_LOCUS1504</name>
</gene>
<evidence type="ECO:0000256" key="1">
    <source>
        <dbReference type="ARBA" id="ARBA00004141"/>
    </source>
</evidence>
<feature type="compositionally biased region" description="Polar residues" evidence="5">
    <location>
        <begin position="519"/>
        <end position="541"/>
    </location>
</feature>
<feature type="compositionally biased region" description="Polar residues" evidence="5">
    <location>
        <begin position="34"/>
        <end position="54"/>
    </location>
</feature>
<feature type="region of interest" description="Disordered" evidence="5">
    <location>
        <begin position="1"/>
        <end position="54"/>
    </location>
</feature>
<dbReference type="PANTHER" id="PTHR47685">
    <property type="entry name" value="MAGNESIUM TRANSPORT PROTEIN CORA"/>
    <property type="match status" value="1"/>
</dbReference>
<keyword evidence="3 6" id="KW-1133">Transmembrane helix</keyword>
<dbReference type="GO" id="GO:0046873">
    <property type="term" value="F:metal ion transmembrane transporter activity"/>
    <property type="evidence" value="ECO:0007669"/>
    <property type="project" value="InterPro"/>
</dbReference>
<feature type="transmembrane region" description="Helical" evidence="6">
    <location>
        <begin position="1358"/>
        <end position="1378"/>
    </location>
</feature>
<accession>A0A8J2HXJ7</accession>
<dbReference type="SUPFAM" id="SSF53474">
    <property type="entry name" value="alpha/beta-Hydrolases"/>
    <property type="match status" value="1"/>
</dbReference>
<evidence type="ECO:0000313" key="8">
    <source>
        <dbReference type="Proteomes" id="UP000676310"/>
    </source>
</evidence>
<feature type="region of interest" description="Disordered" evidence="5">
    <location>
        <begin position="456"/>
        <end position="556"/>
    </location>
</feature>
<keyword evidence="2 6" id="KW-0812">Transmembrane</keyword>
<dbReference type="SUPFAM" id="SSF144083">
    <property type="entry name" value="Magnesium transport protein CorA, transmembrane region"/>
    <property type="match status" value="1"/>
</dbReference>
<dbReference type="Proteomes" id="UP000676310">
    <property type="component" value="Unassembled WGS sequence"/>
</dbReference>
<dbReference type="InterPro" id="IPR050829">
    <property type="entry name" value="CorA_MIT"/>
</dbReference>
<dbReference type="GO" id="GO:0016020">
    <property type="term" value="C:membrane"/>
    <property type="evidence" value="ECO:0007669"/>
    <property type="project" value="UniProtKB-SubCell"/>
</dbReference>
<dbReference type="GeneID" id="67012846"/>
<organism evidence="7 8">
    <name type="scientific">Alternaria atra</name>
    <dbReference type="NCBI Taxonomy" id="119953"/>
    <lineage>
        <taxon>Eukaryota</taxon>
        <taxon>Fungi</taxon>
        <taxon>Dikarya</taxon>
        <taxon>Ascomycota</taxon>
        <taxon>Pezizomycotina</taxon>
        <taxon>Dothideomycetes</taxon>
        <taxon>Pleosporomycetidae</taxon>
        <taxon>Pleosporales</taxon>
        <taxon>Pleosporineae</taxon>
        <taxon>Pleosporaceae</taxon>
        <taxon>Alternaria</taxon>
        <taxon>Alternaria sect. Ulocladioides</taxon>
    </lineage>
</organism>
<comment type="subcellular location">
    <subcellularLocation>
        <location evidence="1">Membrane</location>
        <topology evidence="1">Multi-pass membrane protein</topology>
    </subcellularLocation>
</comment>
<evidence type="ECO:0000256" key="6">
    <source>
        <dbReference type="SAM" id="Phobius"/>
    </source>
</evidence>
<dbReference type="RefSeq" id="XP_043165035.1">
    <property type="nucleotide sequence ID" value="XM_043309100.1"/>
</dbReference>
<evidence type="ECO:0000256" key="2">
    <source>
        <dbReference type="ARBA" id="ARBA00022692"/>
    </source>
</evidence>
<dbReference type="PANTHER" id="PTHR47685:SF1">
    <property type="entry name" value="MAGNESIUM TRANSPORT PROTEIN CORA"/>
    <property type="match status" value="1"/>
</dbReference>
<reference evidence="7" key="1">
    <citation type="submission" date="2021-05" db="EMBL/GenBank/DDBJ databases">
        <authorList>
            <person name="Stam R."/>
        </authorList>
    </citation>
    <scope>NUCLEOTIDE SEQUENCE</scope>
    <source>
        <strain evidence="7">CS162</strain>
    </source>
</reference>
<feature type="region of interest" description="Disordered" evidence="5">
    <location>
        <begin position="684"/>
        <end position="718"/>
    </location>
</feature>
<feature type="region of interest" description="Disordered" evidence="5">
    <location>
        <begin position="629"/>
        <end position="650"/>
    </location>
</feature>
<protein>
    <submittedName>
        <fullName evidence="7">Uncharacterized protein</fullName>
    </submittedName>
</protein>
<evidence type="ECO:0000256" key="5">
    <source>
        <dbReference type="SAM" id="MobiDB-lite"/>
    </source>
</evidence>
<evidence type="ECO:0000256" key="4">
    <source>
        <dbReference type="ARBA" id="ARBA00023136"/>
    </source>
</evidence>
<feature type="compositionally biased region" description="Polar residues" evidence="5">
    <location>
        <begin position="458"/>
        <end position="472"/>
    </location>
</feature>
<evidence type="ECO:0000313" key="7">
    <source>
        <dbReference type="EMBL" id="CAG5144226.1"/>
    </source>
</evidence>
<dbReference type="Gene3D" id="1.20.58.340">
    <property type="entry name" value="Magnesium transport protein CorA, transmembrane region"/>
    <property type="match status" value="1"/>
</dbReference>
<evidence type="ECO:0000256" key="3">
    <source>
        <dbReference type="ARBA" id="ARBA00022989"/>
    </source>
</evidence>
<feature type="compositionally biased region" description="Pro residues" evidence="5">
    <location>
        <begin position="686"/>
        <end position="699"/>
    </location>
</feature>
<dbReference type="InterPro" id="IPR029058">
    <property type="entry name" value="AB_hydrolase_fold"/>
</dbReference>
<keyword evidence="8" id="KW-1185">Reference proteome</keyword>
<sequence length="1402" mass="157625">MTYADEDEIDWSDGSFHTPPQKSIETTAHPLQPSPSAETHSGQGSLFVSDNRNQNQIPYGFPLEPASVNGNGTSQGPTRVQRARIGVHLNRRLPSKEDYMNYALYQASQKAYEATVLNTFIAHALHPDRIAQCSEESTSGLPTVVEYMKSVSSEINRITKKMIWNAHCRTVHLLARDGKDGTPFLDVHAFDSRAFSDYGPSNLIPVADTVNVSWHRASSNPAMVQYSTKEYELGYQASALEDIDDFNNTVFRNVNSGGALPVGRAVRLSTSKKRKGQNMPGAAVREERSTIPRSNWLPFVPLDSVSNPHVSQPLTSTPVNIIHRADLHSVNQKPVTSVSPAYAHRGISYSPPTHLEKLFGHHDTEASNSDHSGTPVQSIEYAEKVHAWRMRLINDHKRRLTRNWGNPPQALDCAVQSLKQAIAVAISMGIRPTAHDYQKKVKTITAREQHWEHVGPFHQSQKECGSASTKGTTPEPHSIPGHLALAELPRLAPSARPKRKRKRDTTAVEHTPANVYAKQKTTASKSCRHPVTQSGGTSLSAHQLPPPCPNGSRTLELHQHLPPNACFEPTSEDEKHVWRCAFKHAMGHYYNAGDRKSCRGCNISLSDNVRVTLMDFYMPPRTFYFQPAPDMRWKPSKQSAQPRKSDRPCHNAVAKDAYWEATNTGASEEEARQMGVNAVVKYIKPKPSPKAPTPEPTPEPELDLGPHPSGSATMEHGQEIPDGCYWEKRKAGEKHAWRCDVNHALGRYYLAGDKKSCPGCGSSQNGPGKHEEMDFYLPSGVIVRQEAPGLSKYKPRKPYNLSKSTATKRGMVTHNQMCSKVYFELVAEGYDAGKAMRLAAERLDNELDKKQEKRIIAVHGLDGHYMRTWTNTKVNPPFFWIRDGLGRDLPECRLLSYGYDASTRLSSGRTHLSLRDHATNLHNLIQLHLETEGHPRPIIFIAHNVGGILVKEMLSQSSKSARSMVHERTAAILFFEEGKAIYKIMREDSSNSSSLHPRRSLDQFFYSSLRKTSSRDQDQVVSKNTPKDARGGKKMIMVDQLWLWLLETHDINSTTPDKIKTTIFTSFSRKEREGGAVEKDLEDIADLRQAIIDEANSEDIDWAVNRSNYVGLIIDQAVNVMLRVRTEESLDFLSIFRAAIGEAVSPTWSSFVYSLLTYLTLIDRSANQLLPNLPEKMKSNSDDISESQTKRQVELALELTDIIDELNSMNRLFEAQKDALDTAVKIFDNLDWGISDQDRYKPLKEKLSIIKTQDIERYIKQVKRMTADAQRTKDSLKDLLDLQQKEETLKEAHYSNRQADAAREQADATEAQYQILLLFTIVTIFFAPLSFFTSYYGMNVREFTGDAGNTNQRAVWRVMGPISAAIILGLLGGAWYMYKQTEKEQLKRKAKRKAKDDKEESI</sequence>
<name>A0A8J2HXJ7_9PLEO</name>
<feature type="transmembrane region" description="Helical" evidence="6">
    <location>
        <begin position="1315"/>
        <end position="1338"/>
    </location>
</feature>
<dbReference type="InterPro" id="IPR002523">
    <property type="entry name" value="MgTranspt_CorA/ZnTranspt_ZntB"/>
</dbReference>
<proteinExistence type="predicted"/>